<dbReference type="Pfam" id="PF00196">
    <property type="entry name" value="GerE"/>
    <property type="match status" value="1"/>
</dbReference>
<keyword evidence="3" id="KW-0804">Transcription</keyword>
<evidence type="ECO:0000256" key="4">
    <source>
        <dbReference type="SAM" id="MobiDB-lite"/>
    </source>
</evidence>
<evidence type="ECO:0000313" key="6">
    <source>
        <dbReference type="EMBL" id="NIH57942.1"/>
    </source>
</evidence>
<protein>
    <submittedName>
        <fullName evidence="6">LuxR family maltose regulon positive regulatory protein</fullName>
    </submittedName>
</protein>
<dbReference type="InterPro" id="IPR016032">
    <property type="entry name" value="Sig_transdc_resp-reg_C-effctor"/>
</dbReference>
<reference evidence="6 7" key="1">
    <citation type="submission" date="2020-02" db="EMBL/GenBank/DDBJ databases">
        <title>Sequencing the genomes of 1000 actinobacteria strains.</title>
        <authorList>
            <person name="Klenk H.-P."/>
        </authorList>
    </citation>
    <scope>NUCLEOTIDE SEQUENCE [LARGE SCALE GENOMIC DNA]</scope>
    <source>
        <strain evidence="6 7">DSM 19609</strain>
    </source>
</reference>
<proteinExistence type="predicted"/>
<dbReference type="Proteomes" id="UP000749311">
    <property type="component" value="Unassembled WGS sequence"/>
</dbReference>
<sequence>MSDEVSGPEFPRPDPMAGVPRLPPGTIPRRRLLDQLSTDAALVVLRGRGGTGKTALVAQWLRSGGLDRLDPPAIRVAWVTTEPSASSRASYWLQVLDEFHALGLVRDRDYQRDSIALNGSGSDVDAAVRRLLTRCGEGLLLVLDDFGPPGDFWDEVVTDLVTGLRATSDLRVVAIGRSPTSLEDPLVQISLPMRILTDDHLALTRDEQAAIVDASHLDLEPEARAALLDAPDSTLPMILRYLLALLRNSTEPGQRISSERLRHVLRPAVQREFSRRVPDPAMLRFLEITAQAPYFDEALARTLTQEESAADLLARAERGGAGHWTSSRGRTVFRYSDHVRATAASLDSKRRAPEAVRATLSEVSRWLAEQDDTFTALEYALRAEDLDHASTLLARVFAQLTWDSGQRIAALVEELPVARVHLHPILAMYRGLMLNAQRGSQLQALEYFASAAVMSRARGSKLTPGERAVLWVQESAAMRLLGQQNAAAHAARKAAKVVERDADHVLDELAQTTSTVLVQAGYSLFYAEGVASAEEVLQRSRVLARQQGWAPQANRSHADLAAMAAFTGCVRDARELLALIDPEAWPESWLNGYHGAMRNIAEAWVAINEGRFPDATAELAVLRPHFDAIEHWELIASPLALADTLAGRGAAAEAWFNTTVRDRTNRRTPPSVVDRASVTSRLLALVTGSSFLGASVRRNSPVAAQTKALESLHLTLAGQDAAGVASLAAAESRPVTALDRMLVAVAGLAAAHRGAADLDPATLSGRVLAILSADELRWPLALLGSAERERMLAEVDAADRNRLAEVFSSIPSLVPATPRGAAHVALTPRERLVLQELTETGSRAELAERLFTSPNTVKSQLRTLYRKLDVSSREEALAKAVTLGLLGGDDARKAG</sequence>
<dbReference type="InterPro" id="IPR027417">
    <property type="entry name" value="P-loop_NTPase"/>
</dbReference>
<gene>
    <name evidence="6" type="ORF">FB473_002587</name>
</gene>
<keyword evidence="2" id="KW-0238">DNA-binding</keyword>
<comment type="caution">
    <text evidence="6">The sequence shown here is derived from an EMBL/GenBank/DDBJ whole genome shotgun (WGS) entry which is preliminary data.</text>
</comment>
<dbReference type="Gene3D" id="1.10.10.10">
    <property type="entry name" value="Winged helix-like DNA-binding domain superfamily/Winged helix DNA-binding domain"/>
    <property type="match status" value="1"/>
</dbReference>
<dbReference type="InterPro" id="IPR000792">
    <property type="entry name" value="Tscrpt_reg_LuxR_C"/>
</dbReference>
<dbReference type="PANTHER" id="PTHR44688">
    <property type="entry name" value="DNA-BINDING TRANSCRIPTIONAL ACTIVATOR DEVR_DOSR"/>
    <property type="match status" value="1"/>
</dbReference>
<accession>A0ABX0SHR8</accession>
<name>A0ABX0SHR8_9ACTN</name>
<feature type="domain" description="HTH luxR-type" evidence="5">
    <location>
        <begin position="819"/>
        <end position="884"/>
    </location>
</feature>
<organism evidence="6 7">
    <name type="scientific">Brooklawnia cerclae</name>
    <dbReference type="NCBI Taxonomy" id="349934"/>
    <lineage>
        <taxon>Bacteria</taxon>
        <taxon>Bacillati</taxon>
        <taxon>Actinomycetota</taxon>
        <taxon>Actinomycetes</taxon>
        <taxon>Propionibacteriales</taxon>
        <taxon>Propionibacteriaceae</taxon>
        <taxon>Brooklawnia</taxon>
    </lineage>
</organism>
<dbReference type="PROSITE" id="PS50043">
    <property type="entry name" value="HTH_LUXR_2"/>
    <property type="match status" value="1"/>
</dbReference>
<dbReference type="Gene3D" id="3.40.50.300">
    <property type="entry name" value="P-loop containing nucleotide triphosphate hydrolases"/>
    <property type="match status" value="1"/>
</dbReference>
<evidence type="ECO:0000256" key="3">
    <source>
        <dbReference type="ARBA" id="ARBA00023163"/>
    </source>
</evidence>
<dbReference type="PANTHER" id="PTHR44688:SF16">
    <property type="entry name" value="DNA-BINDING TRANSCRIPTIONAL ACTIVATOR DEVR_DOSR"/>
    <property type="match status" value="1"/>
</dbReference>
<evidence type="ECO:0000256" key="2">
    <source>
        <dbReference type="ARBA" id="ARBA00023125"/>
    </source>
</evidence>
<evidence type="ECO:0000259" key="5">
    <source>
        <dbReference type="PROSITE" id="PS50043"/>
    </source>
</evidence>
<feature type="region of interest" description="Disordered" evidence="4">
    <location>
        <begin position="1"/>
        <end position="25"/>
    </location>
</feature>
<dbReference type="InterPro" id="IPR036388">
    <property type="entry name" value="WH-like_DNA-bd_sf"/>
</dbReference>
<dbReference type="RefSeq" id="WP_167168476.1">
    <property type="nucleotide sequence ID" value="NZ_BAAAOO010000007.1"/>
</dbReference>
<keyword evidence="7" id="KW-1185">Reference proteome</keyword>
<dbReference type="EMBL" id="JAAMOZ010000001">
    <property type="protein sequence ID" value="NIH57942.1"/>
    <property type="molecule type" value="Genomic_DNA"/>
</dbReference>
<dbReference type="SMART" id="SM00421">
    <property type="entry name" value="HTH_LUXR"/>
    <property type="match status" value="1"/>
</dbReference>
<dbReference type="SUPFAM" id="SSF46894">
    <property type="entry name" value="C-terminal effector domain of the bipartite response regulators"/>
    <property type="match status" value="1"/>
</dbReference>
<keyword evidence="1" id="KW-0805">Transcription regulation</keyword>
<dbReference type="CDD" id="cd06170">
    <property type="entry name" value="LuxR_C_like"/>
    <property type="match status" value="1"/>
</dbReference>
<dbReference type="SUPFAM" id="SSF52540">
    <property type="entry name" value="P-loop containing nucleoside triphosphate hydrolases"/>
    <property type="match status" value="1"/>
</dbReference>
<evidence type="ECO:0000313" key="7">
    <source>
        <dbReference type="Proteomes" id="UP000749311"/>
    </source>
</evidence>
<evidence type="ECO:0000256" key="1">
    <source>
        <dbReference type="ARBA" id="ARBA00023015"/>
    </source>
</evidence>